<evidence type="ECO:0000313" key="2">
    <source>
        <dbReference type="Proteomes" id="UP000814128"/>
    </source>
</evidence>
<reference evidence="1" key="1">
    <citation type="submission" date="2021-02" db="EMBL/GenBank/DDBJ databases">
        <authorList>
            <consortium name="DOE Joint Genome Institute"/>
            <person name="Ahrendt S."/>
            <person name="Looney B.P."/>
            <person name="Miyauchi S."/>
            <person name="Morin E."/>
            <person name="Drula E."/>
            <person name="Courty P.E."/>
            <person name="Chicoki N."/>
            <person name="Fauchery L."/>
            <person name="Kohler A."/>
            <person name="Kuo A."/>
            <person name="Labutti K."/>
            <person name="Pangilinan J."/>
            <person name="Lipzen A."/>
            <person name="Riley R."/>
            <person name="Andreopoulos W."/>
            <person name="He G."/>
            <person name="Johnson J."/>
            <person name="Barry K.W."/>
            <person name="Grigoriev I.V."/>
            <person name="Nagy L."/>
            <person name="Hibbett D."/>
            <person name="Henrissat B."/>
            <person name="Matheny P.B."/>
            <person name="Labbe J."/>
            <person name="Martin F."/>
        </authorList>
    </citation>
    <scope>NUCLEOTIDE SEQUENCE</scope>
    <source>
        <strain evidence="1">EC-137</strain>
    </source>
</reference>
<reference evidence="1" key="2">
    <citation type="journal article" date="2022" name="New Phytol.">
        <title>Evolutionary transition to the ectomycorrhizal habit in the genomes of a hyperdiverse lineage of mushroom-forming fungi.</title>
        <authorList>
            <person name="Looney B."/>
            <person name="Miyauchi S."/>
            <person name="Morin E."/>
            <person name="Drula E."/>
            <person name="Courty P.E."/>
            <person name="Kohler A."/>
            <person name="Kuo A."/>
            <person name="LaButti K."/>
            <person name="Pangilinan J."/>
            <person name="Lipzen A."/>
            <person name="Riley R."/>
            <person name="Andreopoulos W."/>
            <person name="He G."/>
            <person name="Johnson J."/>
            <person name="Nolan M."/>
            <person name="Tritt A."/>
            <person name="Barry K.W."/>
            <person name="Grigoriev I.V."/>
            <person name="Nagy L.G."/>
            <person name="Hibbett D."/>
            <person name="Henrissat B."/>
            <person name="Matheny P.B."/>
            <person name="Labbe J."/>
            <person name="Martin F.M."/>
        </authorList>
    </citation>
    <scope>NUCLEOTIDE SEQUENCE</scope>
    <source>
        <strain evidence="1">EC-137</strain>
    </source>
</reference>
<sequence>MSPPVHPPACSQKPLPNASELRLALALLVLAKTPRGASSSLAILHLRTLFAQSAQRDEGIEMWKSRALELERELRSVQSVTESERAGACPVPSQLIALRVASAHDDASGPKGAKKGKKAEPAAKNAIPRPPAASLTPALHALHALTLEPSRAPPRVLVASFARAAQCVGERFRLMICAHTGSASLTKSVGLPPDAIMHLMTSFVPRSLAVILGAVVTAHAASGIPKKATADADSFAAWFLLEPGAADGDEGESGRGGLARLLDALFGSVIAELLLPALAAVTPHSHARATALLSSRLSAVYPRDAFAPAELLRPLGAVLAALDGAADEAQKKDCIRGRTVLNRTAAARMRVATTAVKEVRRVLEEMAAGERSAAAVAEDESAVKTACQQGKDQRSRFGRKDAVHVLCTAAAVWIAPAPADAGPSLVRDMLANELGLLASASTSVRDDVVRDMVLAVLEKAWECGVAFGEVWDEDEMDIDCDEAGT</sequence>
<protein>
    <submittedName>
        <fullName evidence="1">Uncharacterized protein</fullName>
    </submittedName>
</protein>
<keyword evidence="2" id="KW-1185">Reference proteome</keyword>
<dbReference type="EMBL" id="MU274045">
    <property type="protein sequence ID" value="KAI0027018.1"/>
    <property type="molecule type" value="Genomic_DNA"/>
</dbReference>
<evidence type="ECO:0000313" key="1">
    <source>
        <dbReference type="EMBL" id="KAI0027018.1"/>
    </source>
</evidence>
<comment type="caution">
    <text evidence="1">The sequence shown here is derived from an EMBL/GenBank/DDBJ whole genome shotgun (WGS) entry which is preliminary data.</text>
</comment>
<organism evidence="1 2">
    <name type="scientific">Vararia minispora EC-137</name>
    <dbReference type="NCBI Taxonomy" id="1314806"/>
    <lineage>
        <taxon>Eukaryota</taxon>
        <taxon>Fungi</taxon>
        <taxon>Dikarya</taxon>
        <taxon>Basidiomycota</taxon>
        <taxon>Agaricomycotina</taxon>
        <taxon>Agaricomycetes</taxon>
        <taxon>Russulales</taxon>
        <taxon>Lachnocladiaceae</taxon>
        <taxon>Vararia</taxon>
    </lineage>
</organism>
<name>A0ACB8Q616_9AGAM</name>
<dbReference type="Proteomes" id="UP000814128">
    <property type="component" value="Unassembled WGS sequence"/>
</dbReference>
<accession>A0ACB8Q616</accession>
<gene>
    <name evidence="1" type="ORF">K488DRAFT_91472</name>
</gene>
<proteinExistence type="predicted"/>